<proteinExistence type="predicted"/>
<dbReference type="EMBL" id="LWMH01000002">
    <property type="protein sequence ID" value="KZS44585.1"/>
    <property type="molecule type" value="Genomic_DNA"/>
</dbReference>
<dbReference type="Proteomes" id="UP000076796">
    <property type="component" value="Unassembled WGS sequence"/>
</dbReference>
<protein>
    <recommendedName>
        <fullName evidence="3">DUF3221 domain-containing protein</fullName>
    </recommendedName>
</protein>
<evidence type="ECO:0000313" key="1">
    <source>
        <dbReference type="EMBL" id="KZS44585.1"/>
    </source>
</evidence>
<name>A0A163FVZ4_9BACL</name>
<accession>A0A163FVZ4</accession>
<dbReference type="Pfam" id="PF11518">
    <property type="entry name" value="DUF3221"/>
    <property type="match status" value="1"/>
</dbReference>
<gene>
    <name evidence="1" type="ORF">AWU65_31540</name>
</gene>
<organism evidence="1 2">
    <name type="scientific">Paenibacillus glucanolyticus</name>
    <dbReference type="NCBI Taxonomy" id="59843"/>
    <lineage>
        <taxon>Bacteria</taxon>
        <taxon>Bacillati</taxon>
        <taxon>Bacillota</taxon>
        <taxon>Bacilli</taxon>
        <taxon>Bacillales</taxon>
        <taxon>Paenibacillaceae</taxon>
        <taxon>Paenibacillus</taxon>
    </lineage>
</organism>
<dbReference type="OrthoDB" id="2603210at2"/>
<comment type="caution">
    <text evidence="1">The sequence shown here is derived from an EMBL/GenBank/DDBJ whole genome shotgun (WGS) entry which is preliminary data.</text>
</comment>
<evidence type="ECO:0008006" key="3">
    <source>
        <dbReference type="Google" id="ProtNLM"/>
    </source>
</evidence>
<evidence type="ECO:0000313" key="2">
    <source>
        <dbReference type="Proteomes" id="UP000076796"/>
    </source>
</evidence>
<dbReference type="RefSeq" id="WP_063480478.1">
    <property type="nucleotide sequence ID" value="NZ_CP147845.1"/>
</dbReference>
<dbReference type="AlphaFoldDB" id="A0A163FVZ4"/>
<dbReference type="InterPro" id="IPR021598">
    <property type="entry name" value="DUF3221"/>
</dbReference>
<keyword evidence="2" id="KW-1185">Reference proteome</keyword>
<dbReference type="InterPro" id="IPR012340">
    <property type="entry name" value="NA-bd_OB-fold"/>
</dbReference>
<sequence length="132" mass="14388">MNFKKIIITFLIIICSAGCGNIEQTSNPENNSKVIEGDEVKVTSDISGYIVDISDNRILVVGGEIVEEDLNKLSINEILTKASPDATWLIIPEGQKLDDYSVGNQVDVWTTGKIDTSYPAQGKATKIVIESE</sequence>
<reference evidence="1" key="1">
    <citation type="journal article" date="2016" name="Genome Announc.">
        <title>Draft genomes of two strains of Paenibacillus glucanolyticus with capability to degrade lignocellulose.</title>
        <authorList>
            <person name="Mathews S.L."/>
            <person name="Pawlak J."/>
            <person name="Grunden A.M."/>
        </authorList>
    </citation>
    <scope>NUCLEOTIDE SEQUENCE [LARGE SCALE GENOMIC DNA]</scope>
    <source>
        <strain evidence="1">SLM1</strain>
    </source>
</reference>
<dbReference type="GeneID" id="97553721"/>
<dbReference type="Gene3D" id="2.40.50.140">
    <property type="entry name" value="Nucleic acid-binding proteins"/>
    <property type="match status" value="1"/>
</dbReference>